<dbReference type="AlphaFoldDB" id="A0ABD3P695"/>
<evidence type="ECO:0000313" key="2">
    <source>
        <dbReference type="Proteomes" id="UP001516023"/>
    </source>
</evidence>
<dbReference type="EMBL" id="JABMIG020000272">
    <property type="protein sequence ID" value="KAL3782928.1"/>
    <property type="molecule type" value="Genomic_DNA"/>
</dbReference>
<evidence type="ECO:0000313" key="1">
    <source>
        <dbReference type="EMBL" id="KAL3782928.1"/>
    </source>
</evidence>
<reference evidence="1 2" key="1">
    <citation type="journal article" date="2020" name="G3 (Bethesda)">
        <title>Improved Reference Genome for Cyclotella cryptica CCMP332, a Model for Cell Wall Morphogenesis, Salinity Adaptation, and Lipid Production in Diatoms (Bacillariophyta).</title>
        <authorList>
            <person name="Roberts W.R."/>
            <person name="Downey K.M."/>
            <person name="Ruck E.C."/>
            <person name="Traller J.C."/>
            <person name="Alverson A.J."/>
        </authorList>
    </citation>
    <scope>NUCLEOTIDE SEQUENCE [LARGE SCALE GENOMIC DNA]</scope>
    <source>
        <strain evidence="1 2">CCMP332</strain>
    </source>
</reference>
<keyword evidence="2" id="KW-1185">Reference proteome</keyword>
<name>A0ABD3P695_9STRA</name>
<comment type="caution">
    <text evidence="1">The sequence shown here is derived from an EMBL/GenBank/DDBJ whole genome shotgun (WGS) entry which is preliminary data.</text>
</comment>
<proteinExistence type="predicted"/>
<gene>
    <name evidence="1" type="ORF">HJC23_004907</name>
</gene>
<sequence length="79" mass="8573">MVAEVNGDVVLTPYGLGKIVSCHVESHASTSGKALIPKPTIIYSIDLHFGICHIPSFQARSISGTSYVKRISLLIRKHL</sequence>
<protein>
    <submittedName>
        <fullName evidence="1">Uncharacterized protein</fullName>
    </submittedName>
</protein>
<dbReference type="Proteomes" id="UP001516023">
    <property type="component" value="Unassembled WGS sequence"/>
</dbReference>
<accession>A0ABD3P695</accession>
<organism evidence="1 2">
    <name type="scientific">Cyclotella cryptica</name>
    <dbReference type="NCBI Taxonomy" id="29204"/>
    <lineage>
        <taxon>Eukaryota</taxon>
        <taxon>Sar</taxon>
        <taxon>Stramenopiles</taxon>
        <taxon>Ochrophyta</taxon>
        <taxon>Bacillariophyta</taxon>
        <taxon>Coscinodiscophyceae</taxon>
        <taxon>Thalassiosirophycidae</taxon>
        <taxon>Stephanodiscales</taxon>
        <taxon>Stephanodiscaceae</taxon>
        <taxon>Cyclotella</taxon>
    </lineage>
</organism>